<evidence type="ECO:0000256" key="6">
    <source>
        <dbReference type="ARBA" id="ARBA00022777"/>
    </source>
</evidence>
<evidence type="ECO:0000256" key="8">
    <source>
        <dbReference type="ARBA" id="ARBA00023012"/>
    </source>
</evidence>
<evidence type="ECO:0000313" key="13">
    <source>
        <dbReference type="EMBL" id="ADB42396.1"/>
    </source>
</evidence>
<dbReference type="Gene3D" id="3.30.565.10">
    <property type="entry name" value="Histidine kinase-like ATPase, C-terminal domain"/>
    <property type="match status" value="1"/>
</dbReference>
<dbReference type="Gene3D" id="1.20.5.1930">
    <property type="match status" value="1"/>
</dbReference>
<dbReference type="GO" id="GO:0000155">
    <property type="term" value="F:phosphorelay sensor kinase activity"/>
    <property type="evidence" value="ECO:0007669"/>
    <property type="project" value="InterPro"/>
</dbReference>
<name>D2QUB4_SPILD</name>
<dbReference type="InterPro" id="IPR011712">
    <property type="entry name" value="Sig_transdc_His_kin_sub3_dim/P"/>
</dbReference>
<dbReference type="PANTHER" id="PTHR24421">
    <property type="entry name" value="NITRATE/NITRITE SENSOR PROTEIN NARX-RELATED"/>
    <property type="match status" value="1"/>
</dbReference>
<keyword evidence="7" id="KW-0067">ATP-binding</keyword>
<evidence type="ECO:0000256" key="10">
    <source>
        <dbReference type="SAM" id="Phobius"/>
    </source>
</evidence>
<reference evidence="13 14" key="1">
    <citation type="journal article" date="2010" name="Stand. Genomic Sci.">
        <title>Complete genome sequence of Spirosoma linguale type strain (1).</title>
        <authorList>
            <person name="Lail K."/>
            <person name="Sikorski J."/>
            <person name="Saunders E."/>
            <person name="Lapidus A."/>
            <person name="Glavina Del Rio T."/>
            <person name="Copeland A."/>
            <person name="Tice H."/>
            <person name="Cheng J.-F."/>
            <person name="Lucas S."/>
            <person name="Nolan M."/>
            <person name="Bruce D."/>
            <person name="Goodwin L."/>
            <person name="Pitluck S."/>
            <person name="Ivanova N."/>
            <person name="Mavromatis K."/>
            <person name="Ovchinnikova G."/>
            <person name="Pati A."/>
            <person name="Chen A."/>
            <person name="Palaniappan K."/>
            <person name="Land M."/>
            <person name="Hauser L."/>
            <person name="Chang Y.-J."/>
            <person name="Jeffries C.D."/>
            <person name="Chain P."/>
            <person name="Brettin T."/>
            <person name="Detter J.C."/>
            <person name="Schuetze A."/>
            <person name="Rohde M."/>
            <person name="Tindall B.J."/>
            <person name="Goeker M."/>
            <person name="Bristow J."/>
            <person name="Eisen J.A."/>
            <person name="Markowitz V."/>
            <person name="Hugenholtz P."/>
            <person name="Kyrpides N.C."/>
            <person name="Klenk H.-P."/>
            <person name="Chen F."/>
        </authorList>
    </citation>
    <scope>NUCLEOTIDE SEQUENCE [LARGE SCALE GENOMIC DNA]</scope>
    <source>
        <strain evidence="14">ATCC 33905 / DSM 74 / LMG 10896 / Claus 1</strain>
    </source>
</reference>
<dbReference type="InterPro" id="IPR003594">
    <property type="entry name" value="HATPase_dom"/>
</dbReference>
<feature type="chain" id="PRO_5003035160" description="histidine kinase" evidence="11">
    <location>
        <begin position="18"/>
        <end position="657"/>
    </location>
</feature>
<keyword evidence="10" id="KW-0812">Transmembrane</keyword>
<feature type="coiled-coil region" evidence="9">
    <location>
        <begin position="385"/>
        <end position="440"/>
    </location>
</feature>
<dbReference type="PANTHER" id="PTHR24421:SF10">
    <property type="entry name" value="NITRATE_NITRITE SENSOR PROTEIN NARQ"/>
    <property type="match status" value="1"/>
</dbReference>
<keyword evidence="14" id="KW-1185">Reference proteome</keyword>
<dbReference type="KEGG" id="sli:Slin_6439"/>
<accession>D2QUB4</accession>
<evidence type="ECO:0000256" key="1">
    <source>
        <dbReference type="ARBA" id="ARBA00000085"/>
    </source>
</evidence>
<evidence type="ECO:0000256" key="5">
    <source>
        <dbReference type="ARBA" id="ARBA00022741"/>
    </source>
</evidence>
<keyword evidence="11" id="KW-0732">Signal</keyword>
<dbReference type="GO" id="GO:0046983">
    <property type="term" value="F:protein dimerization activity"/>
    <property type="evidence" value="ECO:0007669"/>
    <property type="project" value="InterPro"/>
</dbReference>
<evidence type="ECO:0000256" key="2">
    <source>
        <dbReference type="ARBA" id="ARBA00012438"/>
    </source>
</evidence>
<dbReference type="Pfam" id="PF07730">
    <property type="entry name" value="HisKA_3"/>
    <property type="match status" value="1"/>
</dbReference>
<feature type="transmembrane region" description="Helical" evidence="10">
    <location>
        <begin position="363"/>
        <end position="382"/>
    </location>
</feature>
<evidence type="ECO:0000256" key="11">
    <source>
        <dbReference type="SAM" id="SignalP"/>
    </source>
</evidence>
<keyword evidence="10" id="KW-0472">Membrane</keyword>
<evidence type="ECO:0000259" key="12">
    <source>
        <dbReference type="PROSITE" id="PS50109"/>
    </source>
</evidence>
<evidence type="ECO:0000256" key="7">
    <source>
        <dbReference type="ARBA" id="ARBA00022840"/>
    </source>
</evidence>
<dbReference type="Proteomes" id="UP000002028">
    <property type="component" value="Chromosome"/>
</dbReference>
<dbReference type="InterPro" id="IPR050482">
    <property type="entry name" value="Sensor_HK_TwoCompSys"/>
</dbReference>
<dbReference type="InterPro" id="IPR019734">
    <property type="entry name" value="TPR_rpt"/>
</dbReference>
<dbReference type="HOGENOM" id="CLU_000445_106_2_10"/>
<dbReference type="InterPro" id="IPR005467">
    <property type="entry name" value="His_kinase_dom"/>
</dbReference>
<dbReference type="InterPro" id="IPR011990">
    <property type="entry name" value="TPR-like_helical_dom_sf"/>
</dbReference>
<dbReference type="Gene3D" id="1.25.40.10">
    <property type="entry name" value="Tetratricopeptide repeat domain"/>
    <property type="match status" value="2"/>
</dbReference>
<keyword evidence="10" id="KW-1133">Transmembrane helix</keyword>
<dbReference type="EC" id="2.7.13.3" evidence="2"/>
<feature type="domain" description="Histidine kinase" evidence="12">
    <location>
        <begin position="455"/>
        <end position="647"/>
    </location>
</feature>
<keyword evidence="9" id="KW-0175">Coiled coil</keyword>
<dbReference type="SUPFAM" id="SSF48452">
    <property type="entry name" value="TPR-like"/>
    <property type="match status" value="2"/>
</dbReference>
<keyword evidence="8" id="KW-0902">Two-component regulatory system</keyword>
<dbReference type="SMART" id="SM00387">
    <property type="entry name" value="HATPase_c"/>
    <property type="match status" value="1"/>
</dbReference>
<comment type="catalytic activity">
    <reaction evidence="1">
        <text>ATP + protein L-histidine = ADP + protein N-phospho-L-histidine.</text>
        <dbReference type="EC" id="2.7.13.3"/>
    </reaction>
</comment>
<keyword evidence="3" id="KW-0597">Phosphoprotein</keyword>
<organism evidence="13 14">
    <name type="scientific">Spirosoma linguale (strain ATCC 33905 / DSM 74 / LMG 10896 / Claus 1)</name>
    <dbReference type="NCBI Taxonomy" id="504472"/>
    <lineage>
        <taxon>Bacteria</taxon>
        <taxon>Pseudomonadati</taxon>
        <taxon>Bacteroidota</taxon>
        <taxon>Cytophagia</taxon>
        <taxon>Cytophagales</taxon>
        <taxon>Cytophagaceae</taxon>
        <taxon>Spirosoma</taxon>
    </lineage>
</organism>
<evidence type="ECO:0000256" key="4">
    <source>
        <dbReference type="ARBA" id="ARBA00022679"/>
    </source>
</evidence>
<dbReference type="GO" id="GO:0005524">
    <property type="term" value="F:ATP binding"/>
    <property type="evidence" value="ECO:0007669"/>
    <property type="project" value="UniProtKB-KW"/>
</dbReference>
<dbReference type="PROSITE" id="PS50109">
    <property type="entry name" value="HIS_KIN"/>
    <property type="match status" value="1"/>
</dbReference>
<dbReference type="InterPro" id="IPR036890">
    <property type="entry name" value="HATPase_C_sf"/>
</dbReference>
<evidence type="ECO:0000256" key="3">
    <source>
        <dbReference type="ARBA" id="ARBA00022553"/>
    </source>
</evidence>
<proteinExistence type="predicted"/>
<dbReference type="STRING" id="504472.Slin_6439"/>
<evidence type="ECO:0000256" key="9">
    <source>
        <dbReference type="SAM" id="Coils"/>
    </source>
</evidence>
<dbReference type="SUPFAM" id="SSF55874">
    <property type="entry name" value="ATPase domain of HSP90 chaperone/DNA topoisomerase II/histidine kinase"/>
    <property type="match status" value="1"/>
</dbReference>
<dbReference type="CDD" id="cd16917">
    <property type="entry name" value="HATPase_UhpB-NarQ-NarX-like"/>
    <property type="match status" value="1"/>
</dbReference>
<dbReference type="eggNOG" id="COG0457">
    <property type="taxonomic scope" value="Bacteria"/>
</dbReference>
<dbReference type="RefSeq" id="WP_012930880.1">
    <property type="nucleotide sequence ID" value="NC_013730.1"/>
</dbReference>
<keyword evidence="6 13" id="KW-0418">Kinase</keyword>
<sequence length="657" mass="74402">MKKLLLFLCLLAQTGFAQIPRLDSLKQVLTRLQKLPEDYTNDTITYNTLKAIMTGYVDVDIDSSFQYNTRMIRLCQKANLHKELIYAYQYAGYIYQLRGDYDQTIRFHYKALPLAEKLKQYTRMAKSLGALAHAYMSLEQYEKAIKLCRQGLNVLRQHPDTTIQLSILNTFGAIYRGQGKFAEALQANQIMYELAHKKHIRWFEAQGLHTIGWDYMELGDTIKPLDYFTKALVLAREVGSADLEKSILIHIGDVFASQKKWSQALAYYNMVKQTAIRLKNSSIVAEANEKLYSTFKQMGEPAKALNAYEEFVFLKDSLATETNEQQIETLQALYENEQKKNLLQKQAAQQKLQKLQMDQYAQIQNGLFLGIVAILLGAMLLFRNNRQLQAKNQKIDQQRTLLETAREQLADINKTLEIRVAERTEELLSANRELVRKNEEIKSALFKGQTIERKRVALELHDNLSSLLSAVNMSIQAINPQNLSNAEQSVYRNVKQLIQNAYSEVRNISHNILPAGLEQEGLVATLTTLVGQLNQNSPLQFSLLINGLTARLPVEIEFNVYSIVFELINNAIRHANATQVIISLVRTDQGIDISVADDGIGMGQFSTKRGVGLQNIQTRLDSLGGTFDTNLPVEKGTCICIKIPIEMVSFNGNAALG</sequence>
<dbReference type="AlphaFoldDB" id="D2QUB4"/>
<gene>
    <name evidence="13" type="ordered locus">Slin_6439</name>
</gene>
<protein>
    <recommendedName>
        <fullName evidence="2">histidine kinase</fullName>
        <ecNumber evidence="2">2.7.13.3</ecNumber>
    </recommendedName>
</protein>
<feature type="signal peptide" evidence="11">
    <location>
        <begin position="1"/>
        <end position="17"/>
    </location>
</feature>
<dbReference type="eggNOG" id="COG4585">
    <property type="taxonomic scope" value="Bacteria"/>
</dbReference>
<evidence type="ECO:0000313" key="14">
    <source>
        <dbReference type="Proteomes" id="UP000002028"/>
    </source>
</evidence>
<dbReference type="Pfam" id="PF13424">
    <property type="entry name" value="TPR_12"/>
    <property type="match status" value="1"/>
</dbReference>
<dbReference type="SMART" id="SM00028">
    <property type="entry name" value="TPR"/>
    <property type="match status" value="5"/>
</dbReference>
<dbReference type="GO" id="GO:0016020">
    <property type="term" value="C:membrane"/>
    <property type="evidence" value="ECO:0007669"/>
    <property type="project" value="InterPro"/>
</dbReference>
<dbReference type="Pfam" id="PF02518">
    <property type="entry name" value="HATPase_c"/>
    <property type="match status" value="1"/>
</dbReference>
<keyword evidence="4" id="KW-0808">Transferase</keyword>
<dbReference type="EMBL" id="CP001769">
    <property type="protein sequence ID" value="ADB42396.1"/>
    <property type="molecule type" value="Genomic_DNA"/>
</dbReference>
<keyword evidence="5" id="KW-0547">Nucleotide-binding</keyword>